<reference evidence="3" key="1">
    <citation type="journal article" date="2014" name="Proc. Natl. Acad. Sci. U.S.A.">
        <title>Extensive sampling of basidiomycete genomes demonstrates inadequacy of the white-rot/brown-rot paradigm for wood decay fungi.</title>
        <authorList>
            <person name="Riley R."/>
            <person name="Salamov A.A."/>
            <person name="Brown D.W."/>
            <person name="Nagy L.G."/>
            <person name="Floudas D."/>
            <person name="Held B.W."/>
            <person name="Levasseur A."/>
            <person name="Lombard V."/>
            <person name="Morin E."/>
            <person name="Otillar R."/>
            <person name="Lindquist E.A."/>
            <person name="Sun H."/>
            <person name="LaButti K.M."/>
            <person name="Schmutz J."/>
            <person name="Jabbour D."/>
            <person name="Luo H."/>
            <person name="Baker S.E."/>
            <person name="Pisabarro A.G."/>
            <person name="Walton J.D."/>
            <person name="Blanchette R.A."/>
            <person name="Henrissat B."/>
            <person name="Martin F."/>
            <person name="Cullen D."/>
            <person name="Hibbett D.S."/>
            <person name="Grigoriev I.V."/>
        </authorList>
    </citation>
    <scope>NUCLEOTIDE SEQUENCE [LARGE SCALE GENOMIC DNA]</scope>
    <source>
        <strain evidence="3">CBS 339.88</strain>
    </source>
</reference>
<evidence type="ECO:0000313" key="2">
    <source>
        <dbReference type="EMBL" id="KDR66771.1"/>
    </source>
</evidence>
<dbReference type="AlphaFoldDB" id="A0A067S7H6"/>
<keyword evidence="3" id="KW-1185">Reference proteome</keyword>
<dbReference type="Proteomes" id="UP000027222">
    <property type="component" value="Unassembled WGS sequence"/>
</dbReference>
<dbReference type="EMBL" id="KL142420">
    <property type="protein sequence ID" value="KDR66771.1"/>
    <property type="molecule type" value="Genomic_DNA"/>
</dbReference>
<gene>
    <name evidence="2" type="ORF">GALMADRAFT_232362</name>
</gene>
<name>A0A067S7H6_GALM3</name>
<organism evidence="2 3">
    <name type="scientific">Galerina marginata (strain CBS 339.88)</name>
    <dbReference type="NCBI Taxonomy" id="685588"/>
    <lineage>
        <taxon>Eukaryota</taxon>
        <taxon>Fungi</taxon>
        <taxon>Dikarya</taxon>
        <taxon>Basidiomycota</taxon>
        <taxon>Agaricomycotina</taxon>
        <taxon>Agaricomycetes</taxon>
        <taxon>Agaricomycetidae</taxon>
        <taxon>Agaricales</taxon>
        <taxon>Agaricineae</taxon>
        <taxon>Strophariaceae</taxon>
        <taxon>Galerina</taxon>
    </lineage>
</organism>
<feature type="region of interest" description="Disordered" evidence="1">
    <location>
        <begin position="1"/>
        <end position="22"/>
    </location>
</feature>
<dbReference type="HOGENOM" id="CLU_2819460_0_0_1"/>
<protein>
    <submittedName>
        <fullName evidence="2">Uncharacterized protein</fullName>
    </submittedName>
</protein>
<evidence type="ECO:0000313" key="3">
    <source>
        <dbReference type="Proteomes" id="UP000027222"/>
    </source>
</evidence>
<proteinExistence type="predicted"/>
<sequence>MKVKWGERQKRMETRKKKEMQTPEIRKRTQLSWYREIQRFLSFLVPKFSASSPCTIRSTLETLRSVV</sequence>
<accession>A0A067S7H6</accession>
<feature type="compositionally biased region" description="Basic and acidic residues" evidence="1">
    <location>
        <begin position="1"/>
        <end position="12"/>
    </location>
</feature>
<evidence type="ECO:0000256" key="1">
    <source>
        <dbReference type="SAM" id="MobiDB-lite"/>
    </source>
</evidence>